<dbReference type="AlphaFoldDB" id="A0A9X6RL39"/>
<organism evidence="1 2">
    <name type="scientific">Hypsibius exemplaris</name>
    <name type="common">Freshwater tardigrade</name>
    <dbReference type="NCBI Taxonomy" id="2072580"/>
    <lineage>
        <taxon>Eukaryota</taxon>
        <taxon>Metazoa</taxon>
        <taxon>Ecdysozoa</taxon>
        <taxon>Tardigrada</taxon>
        <taxon>Eutardigrada</taxon>
        <taxon>Parachela</taxon>
        <taxon>Hypsibioidea</taxon>
        <taxon>Hypsibiidae</taxon>
        <taxon>Hypsibius</taxon>
    </lineage>
</organism>
<evidence type="ECO:0000313" key="1">
    <source>
        <dbReference type="EMBL" id="OWA51306.1"/>
    </source>
</evidence>
<reference evidence="2" key="1">
    <citation type="submission" date="2017-01" db="EMBL/GenBank/DDBJ databases">
        <title>Comparative genomics of anhydrobiosis in the tardigrade Hypsibius dujardini.</title>
        <authorList>
            <person name="Yoshida Y."/>
            <person name="Koutsovoulos G."/>
            <person name="Laetsch D."/>
            <person name="Stevens L."/>
            <person name="Kumar S."/>
            <person name="Horikawa D."/>
            <person name="Ishino K."/>
            <person name="Komine S."/>
            <person name="Tomita M."/>
            <person name="Blaxter M."/>
            <person name="Arakawa K."/>
        </authorList>
    </citation>
    <scope>NUCLEOTIDE SEQUENCE [LARGE SCALE GENOMIC DNA]</scope>
    <source>
        <strain evidence="2">Z151</strain>
    </source>
</reference>
<comment type="caution">
    <text evidence="1">The sequence shown here is derived from an EMBL/GenBank/DDBJ whole genome shotgun (WGS) entry which is preliminary data.</text>
</comment>
<keyword evidence="2" id="KW-1185">Reference proteome</keyword>
<name>A0A9X6RL39_HYPEX</name>
<evidence type="ECO:0000313" key="2">
    <source>
        <dbReference type="Proteomes" id="UP000192578"/>
    </source>
</evidence>
<accession>A0A9X6RL39</accession>
<dbReference type="Proteomes" id="UP000192578">
    <property type="component" value="Unassembled WGS sequence"/>
</dbReference>
<sequence length="100" mass="10920">MAMGPDKDVLELIVLGESEATSTGNDSMRSAQRLSTRMCTQYGFSCARLSAWRCLLDFLAHTDSGQVTDLSYHPLSSSSSRIHLIIPAFAISLLMPALVR</sequence>
<gene>
    <name evidence="1" type="ORF">BV898_15794</name>
</gene>
<protein>
    <submittedName>
        <fullName evidence="1">Uncharacterized protein</fullName>
    </submittedName>
</protein>
<proteinExistence type="predicted"/>
<dbReference type="EMBL" id="MTYJ01000221">
    <property type="protein sequence ID" value="OWA51306.1"/>
    <property type="molecule type" value="Genomic_DNA"/>
</dbReference>